<evidence type="ECO:0000256" key="9">
    <source>
        <dbReference type="ARBA" id="ARBA00023286"/>
    </source>
</evidence>
<dbReference type="FunFam" id="3.40.190.10:FF:000024">
    <property type="entry name" value="Glutamate receptor, ionotropic, delta 1"/>
    <property type="match status" value="1"/>
</dbReference>
<gene>
    <name evidence="14" type="ORF">LSH36_138g05009</name>
</gene>
<dbReference type="SUPFAM" id="SSF53850">
    <property type="entry name" value="Periplasmic binding protein-like II"/>
    <property type="match status" value="1"/>
</dbReference>
<keyword evidence="11" id="KW-0732">Signal</keyword>
<evidence type="ECO:0000256" key="10">
    <source>
        <dbReference type="ARBA" id="ARBA00023303"/>
    </source>
</evidence>
<evidence type="ECO:0000259" key="12">
    <source>
        <dbReference type="SMART" id="SM00079"/>
    </source>
</evidence>
<protein>
    <submittedName>
        <fullName evidence="14">Uncharacterized protein</fullName>
    </submittedName>
</protein>
<evidence type="ECO:0000256" key="5">
    <source>
        <dbReference type="ARBA" id="ARBA00023065"/>
    </source>
</evidence>
<keyword evidence="15" id="KW-1185">Reference proteome</keyword>
<dbReference type="Gene3D" id="3.40.190.10">
    <property type="entry name" value="Periplasmic binding protein-like II"/>
    <property type="match status" value="2"/>
</dbReference>
<dbReference type="InterPro" id="IPR001320">
    <property type="entry name" value="Iontro_rcpt_C"/>
</dbReference>
<evidence type="ECO:0000313" key="15">
    <source>
        <dbReference type="Proteomes" id="UP001208570"/>
    </source>
</evidence>
<evidence type="ECO:0000313" key="14">
    <source>
        <dbReference type="EMBL" id="KAK2160192.1"/>
    </source>
</evidence>
<dbReference type="AlphaFoldDB" id="A0AAD9N7P1"/>
<keyword evidence="2" id="KW-0813">Transport</keyword>
<dbReference type="GO" id="GO:0016020">
    <property type="term" value="C:membrane"/>
    <property type="evidence" value="ECO:0007669"/>
    <property type="project" value="UniProtKB-SubCell"/>
</dbReference>
<dbReference type="Pfam" id="PF10613">
    <property type="entry name" value="Lig_chan-Glu_bd"/>
    <property type="match status" value="1"/>
</dbReference>
<keyword evidence="10" id="KW-0407">Ion channel</keyword>
<feature type="domain" description="Ionotropic glutamate receptor C-terminal" evidence="12">
    <location>
        <begin position="31"/>
        <end position="285"/>
    </location>
</feature>
<dbReference type="EMBL" id="JAODUP010000138">
    <property type="protein sequence ID" value="KAK2160192.1"/>
    <property type="molecule type" value="Genomic_DNA"/>
</dbReference>
<dbReference type="GO" id="GO:0015276">
    <property type="term" value="F:ligand-gated monoatomic ion channel activity"/>
    <property type="evidence" value="ECO:0007669"/>
    <property type="project" value="InterPro"/>
</dbReference>
<feature type="domain" description="Ionotropic glutamate receptor L-glutamate and glycine-binding" evidence="13">
    <location>
        <begin position="41"/>
        <end position="105"/>
    </location>
</feature>
<comment type="subcellular location">
    <subcellularLocation>
        <location evidence="1">Membrane</location>
        <topology evidence="1">Multi-pass membrane protein</topology>
    </subcellularLocation>
</comment>
<evidence type="ECO:0000256" key="1">
    <source>
        <dbReference type="ARBA" id="ARBA00004141"/>
    </source>
</evidence>
<evidence type="ECO:0000256" key="11">
    <source>
        <dbReference type="SAM" id="SignalP"/>
    </source>
</evidence>
<organism evidence="14 15">
    <name type="scientific">Paralvinella palmiformis</name>
    <dbReference type="NCBI Taxonomy" id="53620"/>
    <lineage>
        <taxon>Eukaryota</taxon>
        <taxon>Metazoa</taxon>
        <taxon>Spiralia</taxon>
        <taxon>Lophotrochozoa</taxon>
        <taxon>Annelida</taxon>
        <taxon>Polychaeta</taxon>
        <taxon>Sedentaria</taxon>
        <taxon>Canalipalpata</taxon>
        <taxon>Terebellida</taxon>
        <taxon>Terebelliformia</taxon>
        <taxon>Alvinellidae</taxon>
        <taxon>Paralvinella</taxon>
    </lineage>
</organism>
<reference evidence="14" key="1">
    <citation type="journal article" date="2023" name="Mol. Biol. Evol.">
        <title>Third-Generation Sequencing Reveals the Adaptive Role of the Epigenome in Three Deep-Sea Polychaetes.</title>
        <authorList>
            <person name="Perez M."/>
            <person name="Aroh O."/>
            <person name="Sun Y."/>
            <person name="Lan Y."/>
            <person name="Juniper S.K."/>
            <person name="Young C.R."/>
            <person name="Angers B."/>
            <person name="Qian P.Y."/>
        </authorList>
    </citation>
    <scope>NUCLEOTIDE SEQUENCE</scope>
    <source>
        <strain evidence="14">P08H-3</strain>
    </source>
</reference>
<evidence type="ECO:0000256" key="8">
    <source>
        <dbReference type="ARBA" id="ARBA00023180"/>
    </source>
</evidence>
<keyword evidence="4" id="KW-1133">Transmembrane helix</keyword>
<feature type="signal peptide" evidence="11">
    <location>
        <begin position="1"/>
        <end position="19"/>
    </location>
</feature>
<keyword evidence="9" id="KW-1071">Ligand-gated ion channel</keyword>
<evidence type="ECO:0000256" key="2">
    <source>
        <dbReference type="ARBA" id="ARBA00022448"/>
    </source>
</evidence>
<evidence type="ECO:0000256" key="4">
    <source>
        <dbReference type="ARBA" id="ARBA00022989"/>
    </source>
</evidence>
<evidence type="ECO:0000256" key="7">
    <source>
        <dbReference type="ARBA" id="ARBA00023170"/>
    </source>
</evidence>
<keyword evidence="7" id="KW-0675">Receptor</keyword>
<dbReference type="Proteomes" id="UP001208570">
    <property type="component" value="Unassembled WGS sequence"/>
</dbReference>
<name>A0AAD9N7P1_9ANNE</name>
<sequence>MIRPLLMLVSLMEAHCYLSGEIPYKYYPEGVLRVTSVILEPYLMRNPYYHYDNGQPRFIGFVPDLLNEIAELTGLNYVIMSSPGKSFGYKRNDGTWDGMIGELIRQEADVAAAPMYQTSQRSTVADFSIPFLDVHATLLLRKPAPGVKVKIRSIGDLINQSEIRYGTLDRGILVRAFRNTNSSMLRVMWRKMQRFRPSAFTVSNEEGIERVRRERYAFIIPHTIGEYMSMREPCDLITVDRFLIDEGYRLAVGKGSELLSQLNLAIRTLRENGRLLQIYRTWWLGRSQCDGARPHKIYGSAFVASSAPIGEHRSSIGTLVTCLLGWLVTGREMTIVGR</sequence>
<dbReference type="InterPro" id="IPR019594">
    <property type="entry name" value="Glu/Gly-bd"/>
</dbReference>
<dbReference type="SMART" id="SM00079">
    <property type="entry name" value="PBPe"/>
    <property type="match status" value="1"/>
</dbReference>
<evidence type="ECO:0000256" key="6">
    <source>
        <dbReference type="ARBA" id="ARBA00023136"/>
    </source>
</evidence>
<feature type="chain" id="PRO_5042283645" evidence="11">
    <location>
        <begin position="20"/>
        <end position="338"/>
    </location>
</feature>
<keyword evidence="8" id="KW-0325">Glycoprotein</keyword>
<evidence type="ECO:0000256" key="3">
    <source>
        <dbReference type="ARBA" id="ARBA00022692"/>
    </source>
</evidence>
<comment type="caution">
    <text evidence="14">The sequence shown here is derived from an EMBL/GenBank/DDBJ whole genome shotgun (WGS) entry which is preliminary data.</text>
</comment>
<keyword evidence="5" id="KW-0406">Ion transport</keyword>
<dbReference type="SMART" id="SM00918">
    <property type="entry name" value="Lig_chan-Glu_bd"/>
    <property type="match status" value="1"/>
</dbReference>
<dbReference type="InterPro" id="IPR015683">
    <property type="entry name" value="Ionotropic_Glu_rcpt"/>
</dbReference>
<proteinExistence type="predicted"/>
<dbReference type="PANTHER" id="PTHR18966">
    <property type="entry name" value="IONOTROPIC GLUTAMATE RECEPTOR"/>
    <property type="match status" value="1"/>
</dbReference>
<evidence type="ECO:0000259" key="13">
    <source>
        <dbReference type="SMART" id="SM00918"/>
    </source>
</evidence>
<accession>A0AAD9N7P1</accession>
<keyword evidence="6" id="KW-0472">Membrane</keyword>
<keyword evidence="3" id="KW-0812">Transmembrane</keyword>